<dbReference type="Proteomes" id="UP001358324">
    <property type="component" value="Unassembled WGS sequence"/>
</dbReference>
<dbReference type="Pfam" id="PF09838">
    <property type="entry name" value="DUF2065"/>
    <property type="match status" value="1"/>
</dbReference>
<protein>
    <submittedName>
        <fullName evidence="2">DUF2065 family protein</fullName>
    </submittedName>
</protein>
<evidence type="ECO:0000256" key="1">
    <source>
        <dbReference type="SAM" id="Phobius"/>
    </source>
</evidence>
<feature type="transmembrane region" description="Helical" evidence="1">
    <location>
        <begin position="7"/>
        <end position="29"/>
    </location>
</feature>
<sequence>MRLMSDLWAAMCLVFVLEGLILFAVPGFWKRNAEQMLTMPISTLRRIGAGVLAAGLVALYFVRG</sequence>
<evidence type="ECO:0000313" key="2">
    <source>
        <dbReference type="EMBL" id="MEF3081822.1"/>
    </source>
</evidence>
<gene>
    <name evidence="2" type="ORF">V3391_06285</name>
</gene>
<dbReference type="EMBL" id="JAZHBM010000001">
    <property type="protein sequence ID" value="MEF3081822.1"/>
    <property type="molecule type" value="Genomic_DNA"/>
</dbReference>
<reference evidence="2 3" key="1">
    <citation type="submission" date="2024-01" db="EMBL/GenBank/DDBJ databases">
        <title>Novel species of the genus Luteimonas isolated from rivers.</title>
        <authorList>
            <person name="Lu H."/>
        </authorList>
    </citation>
    <scope>NUCLEOTIDE SEQUENCE [LARGE SCALE GENOMIC DNA]</scope>
    <source>
        <strain evidence="2 3">SMYT11W</strain>
    </source>
</reference>
<feature type="transmembrane region" description="Helical" evidence="1">
    <location>
        <begin position="44"/>
        <end position="62"/>
    </location>
</feature>
<organism evidence="2 3">
    <name type="scientific">Luteimonas flava</name>
    <dbReference type="NCBI Taxonomy" id="3115822"/>
    <lineage>
        <taxon>Bacteria</taxon>
        <taxon>Pseudomonadati</taxon>
        <taxon>Pseudomonadota</taxon>
        <taxon>Gammaproteobacteria</taxon>
        <taxon>Lysobacterales</taxon>
        <taxon>Lysobacteraceae</taxon>
        <taxon>Luteimonas</taxon>
    </lineage>
</organism>
<proteinExistence type="predicted"/>
<keyword evidence="1" id="KW-0472">Membrane</keyword>
<dbReference type="InterPro" id="IPR019201">
    <property type="entry name" value="DUF2065"/>
</dbReference>
<evidence type="ECO:0000313" key="3">
    <source>
        <dbReference type="Proteomes" id="UP001358324"/>
    </source>
</evidence>
<keyword evidence="3" id="KW-1185">Reference proteome</keyword>
<accession>A0ABU7WCW7</accession>
<dbReference type="PANTHER" id="PTHR38602:SF1">
    <property type="entry name" value="INNER MEMBRANE PROTEIN"/>
    <property type="match status" value="1"/>
</dbReference>
<keyword evidence="1" id="KW-1133">Transmembrane helix</keyword>
<dbReference type="PANTHER" id="PTHR38602">
    <property type="entry name" value="INNER MEMBRANE PROTEIN-RELATED"/>
    <property type="match status" value="1"/>
</dbReference>
<keyword evidence="1" id="KW-0812">Transmembrane</keyword>
<comment type="caution">
    <text evidence="2">The sequence shown here is derived from an EMBL/GenBank/DDBJ whole genome shotgun (WGS) entry which is preliminary data.</text>
</comment>
<name>A0ABU7WCW7_9GAMM</name>